<protein>
    <submittedName>
        <fullName evidence="4">Membrane fusion protein, multidrug efflux system</fullName>
    </submittedName>
</protein>
<keyword evidence="2" id="KW-0175">Coiled coil</keyword>
<dbReference type="GO" id="GO:0015562">
    <property type="term" value="F:efflux transmembrane transporter activity"/>
    <property type="evidence" value="ECO:0007669"/>
    <property type="project" value="TreeGrafter"/>
</dbReference>
<dbReference type="Pfam" id="PF25954">
    <property type="entry name" value="Beta-barrel_RND_2"/>
    <property type="match status" value="1"/>
</dbReference>
<keyword evidence="5" id="KW-1185">Reference proteome</keyword>
<dbReference type="Gene3D" id="2.40.30.170">
    <property type="match status" value="1"/>
</dbReference>
<dbReference type="GO" id="GO:1990281">
    <property type="term" value="C:efflux pump complex"/>
    <property type="evidence" value="ECO:0007669"/>
    <property type="project" value="TreeGrafter"/>
</dbReference>
<dbReference type="Gene3D" id="1.10.287.470">
    <property type="entry name" value="Helix hairpin bin"/>
    <property type="match status" value="1"/>
</dbReference>
<dbReference type="RefSeq" id="WP_090216810.1">
    <property type="nucleotide sequence ID" value="NZ_FMWG01000002.1"/>
</dbReference>
<dbReference type="Gene3D" id="2.40.50.100">
    <property type="match status" value="1"/>
</dbReference>
<name>A0A1G5Q1I3_9RHOB</name>
<comment type="similarity">
    <text evidence="1">Belongs to the membrane fusion protein (MFP) (TC 8.A.1) family.</text>
</comment>
<dbReference type="PANTHER" id="PTHR30469">
    <property type="entry name" value="MULTIDRUG RESISTANCE PROTEIN MDTA"/>
    <property type="match status" value="1"/>
</dbReference>
<dbReference type="SUPFAM" id="SSF111369">
    <property type="entry name" value="HlyD-like secretion proteins"/>
    <property type="match status" value="1"/>
</dbReference>
<dbReference type="InterPro" id="IPR006143">
    <property type="entry name" value="RND_pump_MFP"/>
</dbReference>
<dbReference type="STRING" id="1156985.SAMN04488118_102464"/>
<dbReference type="OrthoDB" id="9806939at2"/>
<gene>
    <name evidence="4" type="ORF">SAMN04488118_102464</name>
</gene>
<feature type="coiled-coil region" evidence="2">
    <location>
        <begin position="145"/>
        <end position="186"/>
    </location>
</feature>
<dbReference type="InterPro" id="IPR058792">
    <property type="entry name" value="Beta-barrel_RND_2"/>
</dbReference>
<dbReference type="NCBIfam" id="TIGR01730">
    <property type="entry name" value="RND_mfp"/>
    <property type="match status" value="1"/>
</dbReference>
<organism evidence="4 5">
    <name type="scientific">Epibacterium ulvae</name>
    <dbReference type="NCBI Taxonomy" id="1156985"/>
    <lineage>
        <taxon>Bacteria</taxon>
        <taxon>Pseudomonadati</taxon>
        <taxon>Pseudomonadota</taxon>
        <taxon>Alphaproteobacteria</taxon>
        <taxon>Rhodobacterales</taxon>
        <taxon>Roseobacteraceae</taxon>
        <taxon>Epibacterium</taxon>
    </lineage>
</organism>
<dbReference type="AlphaFoldDB" id="A0A1G5Q1I3"/>
<accession>A0A1G5Q1I3</accession>
<sequence>MRIIPLITAATVTVGTYMFVIERDRVMSFARGDGPLFASAQAETVSTDTEISPTDTFAAAETAPVKTPAVLSEETGRVKVVALRSVARTIDSAVVLRGQTQALRQVEVRSETSATVLSEPLRKGAHVAKGDLLCELASGTRPSVLAEAKARLIEAEARVPEARARLDEAHARLREAEINLNAAKRLSEDGYASDTRVAAAEAAERTAIAAIASAQSGLQSTQAGIQSAAAIVAAAEKEMERLTITAPFDGLLESDTAELGSLMQPGSLCGTVIQLDSVKLVGFVPEIDVNRIEIGALAGAELAAGAQVKGRVTFVSRSADPETRTFEVEIEVPNPDLQIRDGQTADIVIAADGAKAHKLPQSALTLNNEGQLGVRTVSTNQVVDFVPVKLLRDESDGVWLSGLPEKADVIVLGQDFVTQGVLVAPTYKEAL</sequence>
<evidence type="ECO:0000259" key="3">
    <source>
        <dbReference type="Pfam" id="PF25954"/>
    </source>
</evidence>
<proteinExistence type="inferred from homology"/>
<dbReference type="Gene3D" id="2.40.420.20">
    <property type="match status" value="1"/>
</dbReference>
<reference evidence="4 5" key="1">
    <citation type="submission" date="2016-10" db="EMBL/GenBank/DDBJ databases">
        <authorList>
            <person name="de Groot N.N."/>
        </authorList>
    </citation>
    <scope>NUCLEOTIDE SEQUENCE [LARGE SCALE GENOMIC DNA]</scope>
    <source>
        <strain evidence="4 5">U95</strain>
    </source>
</reference>
<evidence type="ECO:0000313" key="4">
    <source>
        <dbReference type="EMBL" id="SCZ55724.1"/>
    </source>
</evidence>
<dbReference type="EMBL" id="FMWG01000002">
    <property type="protein sequence ID" value="SCZ55724.1"/>
    <property type="molecule type" value="Genomic_DNA"/>
</dbReference>
<dbReference type="PANTHER" id="PTHR30469:SF29">
    <property type="entry name" value="BLR2860 PROTEIN"/>
    <property type="match status" value="1"/>
</dbReference>
<evidence type="ECO:0000313" key="5">
    <source>
        <dbReference type="Proteomes" id="UP000198767"/>
    </source>
</evidence>
<evidence type="ECO:0000256" key="1">
    <source>
        <dbReference type="ARBA" id="ARBA00009477"/>
    </source>
</evidence>
<evidence type="ECO:0000256" key="2">
    <source>
        <dbReference type="SAM" id="Coils"/>
    </source>
</evidence>
<dbReference type="Proteomes" id="UP000198767">
    <property type="component" value="Unassembled WGS sequence"/>
</dbReference>
<feature type="domain" description="CusB-like beta-barrel" evidence="3">
    <location>
        <begin position="284"/>
        <end position="351"/>
    </location>
</feature>